<protein>
    <recommendedName>
        <fullName evidence="2">Retrotransposon gag domain-containing protein</fullName>
    </recommendedName>
</protein>
<evidence type="ECO:0000313" key="4">
    <source>
        <dbReference type="Proteomes" id="UP000595140"/>
    </source>
</evidence>
<keyword evidence="4" id="KW-1185">Reference proteome</keyword>
<organism evidence="3 4">
    <name type="scientific">Cuscuta campestris</name>
    <dbReference type="NCBI Taxonomy" id="132261"/>
    <lineage>
        <taxon>Eukaryota</taxon>
        <taxon>Viridiplantae</taxon>
        <taxon>Streptophyta</taxon>
        <taxon>Embryophyta</taxon>
        <taxon>Tracheophyta</taxon>
        <taxon>Spermatophyta</taxon>
        <taxon>Magnoliopsida</taxon>
        <taxon>eudicotyledons</taxon>
        <taxon>Gunneridae</taxon>
        <taxon>Pentapetalae</taxon>
        <taxon>asterids</taxon>
        <taxon>lamiids</taxon>
        <taxon>Solanales</taxon>
        <taxon>Convolvulaceae</taxon>
        <taxon>Cuscuteae</taxon>
        <taxon>Cuscuta</taxon>
        <taxon>Cuscuta subgen. Grammica</taxon>
        <taxon>Cuscuta sect. Cleistogrammica</taxon>
    </lineage>
</organism>
<dbReference type="OrthoDB" id="1749531at2759"/>
<gene>
    <name evidence="3" type="ORF">CCAM_LOCUS11513</name>
</gene>
<dbReference type="Pfam" id="PF03732">
    <property type="entry name" value="Retrotrans_gag"/>
    <property type="match status" value="1"/>
</dbReference>
<feature type="compositionally biased region" description="Polar residues" evidence="1">
    <location>
        <begin position="245"/>
        <end position="262"/>
    </location>
</feature>
<accession>A0A484L040</accession>
<feature type="region of interest" description="Disordered" evidence="1">
    <location>
        <begin position="1"/>
        <end position="22"/>
    </location>
</feature>
<dbReference type="InterPro" id="IPR005162">
    <property type="entry name" value="Retrotrans_gag_dom"/>
</dbReference>
<dbReference type="EMBL" id="OOIL02000824">
    <property type="protein sequence ID" value="VFQ69737.1"/>
    <property type="molecule type" value="Genomic_DNA"/>
</dbReference>
<dbReference type="PANTHER" id="PTHR15503">
    <property type="entry name" value="LDOC1 RELATED"/>
    <property type="match status" value="1"/>
</dbReference>
<feature type="compositionally biased region" description="Polar residues" evidence="1">
    <location>
        <begin position="1"/>
        <end position="10"/>
    </location>
</feature>
<evidence type="ECO:0000259" key="2">
    <source>
        <dbReference type="Pfam" id="PF03732"/>
    </source>
</evidence>
<reference evidence="3 4" key="1">
    <citation type="submission" date="2018-04" db="EMBL/GenBank/DDBJ databases">
        <authorList>
            <person name="Vogel A."/>
        </authorList>
    </citation>
    <scope>NUCLEOTIDE SEQUENCE [LARGE SCALE GENOMIC DNA]</scope>
</reference>
<proteinExistence type="predicted"/>
<feature type="region of interest" description="Disordered" evidence="1">
    <location>
        <begin position="49"/>
        <end position="83"/>
    </location>
</feature>
<name>A0A484L040_9ASTE</name>
<dbReference type="AlphaFoldDB" id="A0A484L040"/>
<dbReference type="PANTHER" id="PTHR15503:SF22">
    <property type="entry name" value="TRANSPOSON TY3-I GAG POLYPROTEIN"/>
    <property type="match status" value="1"/>
</dbReference>
<evidence type="ECO:0000256" key="1">
    <source>
        <dbReference type="SAM" id="MobiDB-lite"/>
    </source>
</evidence>
<feature type="region of interest" description="Disordered" evidence="1">
    <location>
        <begin position="245"/>
        <end position="269"/>
    </location>
</feature>
<evidence type="ECO:0000313" key="3">
    <source>
        <dbReference type="EMBL" id="VFQ69737.1"/>
    </source>
</evidence>
<dbReference type="InterPro" id="IPR032567">
    <property type="entry name" value="RTL1-rel"/>
</dbReference>
<feature type="domain" description="Retrotransposon gag" evidence="2">
    <location>
        <begin position="112"/>
        <end position="199"/>
    </location>
</feature>
<dbReference type="Proteomes" id="UP000595140">
    <property type="component" value="Unassembled WGS sequence"/>
</dbReference>
<sequence length="392" mass="44144">MSDDIPSSQPGHKDERIDTLQHTMHQMQHDLEAKFARLEALVLANRPPLLPTPNARSPGGAGDSSSTTPSHLPKPKLEAPKTDGSDPLRWLYKVQEYFAFYETPVAERLRCVTLMLEGPAADWFRWRMNGKLITGWLDFMEQFKLRFDPLHYVDYFGQLVKLRQRGSVLDYQTDFEKILQHVTGASEANLVSLFHSGLKSHLQHEIAILAPKTLADSFALARELEAKHNALLQVVPPRLGSWSVSNTSRVGNTRPGPTSPGTVSEDKPPLATPIRRLTRAEKLEKDAKGLCYNCDQRWTKGRKVIVVGACGCLSVMMTMHQTVRPLIPQRPMRNPFSPLTFLVCRATRRQPHGHFGLLAPLASAKFKFLSMGEVPIISFIRVLFRKRSCLLP</sequence>